<keyword evidence="3" id="KW-1185">Reference proteome</keyword>
<proteinExistence type="predicted"/>
<reference evidence="2 3" key="1">
    <citation type="journal article" date="2015" name="Nat. Commun.">
        <title>Outbred genome sequencing and CRISPR/Cas9 gene editing in butterflies.</title>
        <authorList>
            <person name="Li X."/>
            <person name="Fan D."/>
            <person name="Zhang W."/>
            <person name="Liu G."/>
            <person name="Zhang L."/>
            <person name="Zhao L."/>
            <person name="Fang X."/>
            <person name="Chen L."/>
            <person name="Dong Y."/>
            <person name="Chen Y."/>
            <person name="Ding Y."/>
            <person name="Zhao R."/>
            <person name="Feng M."/>
            <person name="Zhu Y."/>
            <person name="Feng Y."/>
            <person name="Jiang X."/>
            <person name="Zhu D."/>
            <person name="Xiang H."/>
            <person name="Feng X."/>
            <person name="Li S."/>
            <person name="Wang J."/>
            <person name="Zhang G."/>
            <person name="Kronforst M.R."/>
            <person name="Wang W."/>
        </authorList>
    </citation>
    <scope>NUCLEOTIDE SEQUENCE [LARGE SCALE GENOMIC DNA]</scope>
    <source>
        <strain evidence="2">Ya'a_city_454_Px</strain>
        <tissue evidence="2">Whole body</tissue>
    </source>
</reference>
<organism evidence="2 3">
    <name type="scientific">Papilio xuthus</name>
    <name type="common">Asian swallowtail butterfly</name>
    <dbReference type="NCBI Taxonomy" id="66420"/>
    <lineage>
        <taxon>Eukaryota</taxon>
        <taxon>Metazoa</taxon>
        <taxon>Ecdysozoa</taxon>
        <taxon>Arthropoda</taxon>
        <taxon>Hexapoda</taxon>
        <taxon>Insecta</taxon>
        <taxon>Pterygota</taxon>
        <taxon>Neoptera</taxon>
        <taxon>Endopterygota</taxon>
        <taxon>Lepidoptera</taxon>
        <taxon>Glossata</taxon>
        <taxon>Ditrysia</taxon>
        <taxon>Papilionoidea</taxon>
        <taxon>Papilionidae</taxon>
        <taxon>Papilioninae</taxon>
        <taxon>Papilio</taxon>
    </lineage>
</organism>
<evidence type="ECO:0000313" key="3">
    <source>
        <dbReference type="Proteomes" id="UP000053268"/>
    </source>
</evidence>
<evidence type="ECO:0000256" key="1">
    <source>
        <dbReference type="SAM" id="MobiDB-lite"/>
    </source>
</evidence>
<dbReference type="Proteomes" id="UP000053268">
    <property type="component" value="Unassembled WGS sequence"/>
</dbReference>
<protein>
    <submittedName>
        <fullName evidence="2">Uncharacterized protein</fullName>
    </submittedName>
</protein>
<accession>A0A194Q240</accession>
<feature type="region of interest" description="Disordered" evidence="1">
    <location>
        <begin position="69"/>
        <end position="91"/>
    </location>
</feature>
<gene>
    <name evidence="2" type="ORF">RR46_03768</name>
</gene>
<sequence length="91" mass="9847">MNKYSGIIVSRRAGRSRSGADCVADAVCGSAGRRIQAAQPGPARLSRLAFAAQRPSAFLTQKEVARRQGKPLPARAYPCAHEEKEPTKLQR</sequence>
<name>A0A194Q240_PAPXU</name>
<dbReference type="EMBL" id="KQ459579">
    <property type="protein sequence ID" value="KPI99403.1"/>
    <property type="molecule type" value="Genomic_DNA"/>
</dbReference>
<dbReference type="AlphaFoldDB" id="A0A194Q240"/>
<feature type="compositionally biased region" description="Basic and acidic residues" evidence="1">
    <location>
        <begin position="80"/>
        <end position="91"/>
    </location>
</feature>
<evidence type="ECO:0000313" key="2">
    <source>
        <dbReference type="EMBL" id="KPI99403.1"/>
    </source>
</evidence>